<organism evidence="1 2">
    <name type="scientific">Cryptolaemus montrouzieri</name>
    <dbReference type="NCBI Taxonomy" id="559131"/>
    <lineage>
        <taxon>Eukaryota</taxon>
        <taxon>Metazoa</taxon>
        <taxon>Ecdysozoa</taxon>
        <taxon>Arthropoda</taxon>
        <taxon>Hexapoda</taxon>
        <taxon>Insecta</taxon>
        <taxon>Pterygota</taxon>
        <taxon>Neoptera</taxon>
        <taxon>Endopterygota</taxon>
        <taxon>Coleoptera</taxon>
        <taxon>Polyphaga</taxon>
        <taxon>Cucujiformia</taxon>
        <taxon>Coccinelloidea</taxon>
        <taxon>Coccinellidae</taxon>
        <taxon>Scymninae</taxon>
        <taxon>Scymnini</taxon>
        <taxon>Cryptolaemus</taxon>
    </lineage>
</organism>
<sequence>LNVPCPKKFNPADHYIQLISVVPGKEVICKRAVNSICDAFSTSKWGVEIKKKTEKTL</sequence>
<evidence type="ECO:0000313" key="2">
    <source>
        <dbReference type="Proteomes" id="UP001516400"/>
    </source>
</evidence>
<gene>
    <name evidence="1" type="ORF">HHI36_013711</name>
</gene>
<keyword evidence="2" id="KW-1185">Reference proteome</keyword>
<dbReference type="Proteomes" id="UP001516400">
    <property type="component" value="Unassembled WGS sequence"/>
</dbReference>
<comment type="caution">
    <text evidence="1">The sequence shown here is derived from an EMBL/GenBank/DDBJ whole genome shotgun (WGS) entry which is preliminary data.</text>
</comment>
<name>A0ABD2NI89_9CUCU</name>
<protein>
    <submittedName>
        <fullName evidence="1">Uncharacterized protein</fullName>
    </submittedName>
</protein>
<feature type="non-terminal residue" evidence="1">
    <location>
        <position position="57"/>
    </location>
</feature>
<dbReference type="AlphaFoldDB" id="A0ABD2NI89"/>
<proteinExistence type="predicted"/>
<reference evidence="1 2" key="1">
    <citation type="journal article" date="2021" name="BMC Biol.">
        <title>Horizontally acquired antibacterial genes associated with adaptive radiation of ladybird beetles.</title>
        <authorList>
            <person name="Li H.S."/>
            <person name="Tang X.F."/>
            <person name="Huang Y.H."/>
            <person name="Xu Z.Y."/>
            <person name="Chen M.L."/>
            <person name="Du X.Y."/>
            <person name="Qiu B.Y."/>
            <person name="Chen P.T."/>
            <person name="Zhang W."/>
            <person name="Slipinski A."/>
            <person name="Escalona H.E."/>
            <person name="Waterhouse R.M."/>
            <person name="Zwick A."/>
            <person name="Pang H."/>
        </authorList>
    </citation>
    <scope>NUCLEOTIDE SEQUENCE [LARGE SCALE GENOMIC DNA]</scope>
    <source>
        <strain evidence="1">SYSU2018</strain>
    </source>
</reference>
<feature type="non-terminal residue" evidence="1">
    <location>
        <position position="1"/>
    </location>
</feature>
<dbReference type="EMBL" id="JABFTP020000103">
    <property type="protein sequence ID" value="KAL3278383.1"/>
    <property type="molecule type" value="Genomic_DNA"/>
</dbReference>
<accession>A0ABD2NI89</accession>
<evidence type="ECO:0000313" key="1">
    <source>
        <dbReference type="EMBL" id="KAL3278383.1"/>
    </source>
</evidence>